<dbReference type="InterPro" id="IPR036390">
    <property type="entry name" value="WH_DNA-bd_sf"/>
</dbReference>
<proteinExistence type="inferred from homology"/>
<dbReference type="CDD" id="cd05466">
    <property type="entry name" value="PBP2_LTTR_substrate"/>
    <property type="match status" value="1"/>
</dbReference>
<dbReference type="PROSITE" id="PS50931">
    <property type="entry name" value="HTH_LYSR"/>
    <property type="match status" value="1"/>
</dbReference>
<comment type="similarity">
    <text evidence="1">Belongs to the LysR transcriptional regulatory family.</text>
</comment>
<evidence type="ECO:0000313" key="7">
    <source>
        <dbReference type="Proteomes" id="UP000183255"/>
    </source>
</evidence>
<dbReference type="InterPro" id="IPR005119">
    <property type="entry name" value="LysR_subst-bd"/>
</dbReference>
<accession>A0A1G8T758</accession>
<evidence type="ECO:0000256" key="1">
    <source>
        <dbReference type="ARBA" id="ARBA00009437"/>
    </source>
</evidence>
<evidence type="ECO:0000259" key="5">
    <source>
        <dbReference type="PROSITE" id="PS50931"/>
    </source>
</evidence>
<dbReference type="RefSeq" id="WP_051651775.1">
    <property type="nucleotide sequence ID" value="NZ_FNDZ01000016.1"/>
</dbReference>
<evidence type="ECO:0000256" key="3">
    <source>
        <dbReference type="ARBA" id="ARBA00023125"/>
    </source>
</evidence>
<dbReference type="InterPro" id="IPR050950">
    <property type="entry name" value="HTH-type_LysR_regulators"/>
</dbReference>
<evidence type="ECO:0000256" key="2">
    <source>
        <dbReference type="ARBA" id="ARBA00023015"/>
    </source>
</evidence>
<dbReference type="GO" id="GO:0003700">
    <property type="term" value="F:DNA-binding transcription factor activity"/>
    <property type="evidence" value="ECO:0007669"/>
    <property type="project" value="InterPro"/>
</dbReference>
<dbReference type="GO" id="GO:0005829">
    <property type="term" value="C:cytosol"/>
    <property type="evidence" value="ECO:0007669"/>
    <property type="project" value="TreeGrafter"/>
</dbReference>
<evidence type="ECO:0000313" key="6">
    <source>
        <dbReference type="EMBL" id="SDJ37469.1"/>
    </source>
</evidence>
<keyword evidence="2" id="KW-0805">Transcription regulation</keyword>
<sequence>MDTKPFEYIIKIAETGNITKAAHALFISQPYLSSYLTKLEEELGVILFDRTAKPLRLTYAGEKYLQMSKEIMKIRENFVDDVIHLENYSAGKLSIGIPRMRSTFLLPHILPAFYERFPNVEITVVEDNTKNLEEMLKKGMISFALTPIPMNNKELSYDVLYDEELLLICRKDGLKYIVDIDQPLSLDLVSHYPFLLSTKGRGLRTFLDSYFLQNKFKPQVKLEISNNETLLRLASKGIGLTIVPHSVYLYARPVEPIDVYHLAPRGLFWQIGVVYKANAEIDYLGRQFIEILRSILPEAFGSLKK</sequence>
<dbReference type="Pfam" id="PF03466">
    <property type="entry name" value="LysR_substrate"/>
    <property type="match status" value="1"/>
</dbReference>
<protein>
    <submittedName>
        <fullName evidence="6">DNA-binding transcriptional regulator, LysR family</fullName>
    </submittedName>
</protein>
<dbReference type="GO" id="GO:0003677">
    <property type="term" value="F:DNA binding"/>
    <property type="evidence" value="ECO:0007669"/>
    <property type="project" value="UniProtKB-KW"/>
</dbReference>
<gene>
    <name evidence="6" type="ORF">SAMN05421804_1167</name>
</gene>
<organism evidence="6 7">
    <name type="scientific">Proteiniclasticum ruminis</name>
    <dbReference type="NCBI Taxonomy" id="398199"/>
    <lineage>
        <taxon>Bacteria</taxon>
        <taxon>Bacillati</taxon>
        <taxon>Bacillota</taxon>
        <taxon>Clostridia</taxon>
        <taxon>Eubacteriales</taxon>
        <taxon>Clostridiaceae</taxon>
        <taxon>Proteiniclasticum</taxon>
    </lineage>
</organism>
<feature type="domain" description="HTH lysR-type" evidence="5">
    <location>
        <begin position="1"/>
        <end position="58"/>
    </location>
</feature>
<dbReference type="Gene3D" id="1.10.10.10">
    <property type="entry name" value="Winged helix-like DNA-binding domain superfamily/Winged helix DNA-binding domain"/>
    <property type="match status" value="1"/>
</dbReference>
<dbReference type="InterPro" id="IPR036388">
    <property type="entry name" value="WH-like_DNA-bd_sf"/>
</dbReference>
<name>A0A1G8T758_9CLOT</name>
<dbReference type="Gene3D" id="3.40.190.290">
    <property type="match status" value="1"/>
</dbReference>
<dbReference type="EMBL" id="FNDZ01000016">
    <property type="protein sequence ID" value="SDJ37469.1"/>
    <property type="molecule type" value="Genomic_DNA"/>
</dbReference>
<dbReference type="Proteomes" id="UP000183255">
    <property type="component" value="Unassembled WGS sequence"/>
</dbReference>
<dbReference type="Pfam" id="PF00126">
    <property type="entry name" value="HTH_1"/>
    <property type="match status" value="1"/>
</dbReference>
<dbReference type="InterPro" id="IPR000847">
    <property type="entry name" value="LysR_HTH_N"/>
</dbReference>
<dbReference type="SUPFAM" id="SSF53850">
    <property type="entry name" value="Periplasmic binding protein-like II"/>
    <property type="match status" value="1"/>
</dbReference>
<keyword evidence="4" id="KW-0804">Transcription</keyword>
<dbReference type="AlphaFoldDB" id="A0A1G8T758"/>
<dbReference type="SUPFAM" id="SSF46785">
    <property type="entry name" value="Winged helix' DNA-binding domain"/>
    <property type="match status" value="1"/>
</dbReference>
<dbReference type="PRINTS" id="PR00039">
    <property type="entry name" value="HTHLYSR"/>
</dbReference>
<evidence type="ECO:0000256" key="4">
    <source>
        <dbReference type="ARBA" id="ARBA00023163"/>
    </source>
</evidence>
<dbReference type="PANTHER" id="PTHR30419">
    <property type="entry name" value="HTH-TYPE TRANSCRIPTIONAL REGULATOR YBHD"/>
    <property type="match status" value="1"/>
</dbReference>
<reference evidence="6 7" key="1">
    <citation type="submission" date="2016-10" db="EMBL/GenBank/DDBJ databases">
        <authorList>
            <person name="de Groot N.N."/>
        </authorList>
    </citation>
    <scope>NUCLEOTIDE SEQUENCE [LARGE SCALE GENOMIC DNA]</scope>
    <source>
        <strain evidence="6 7">CGMCC 1.5058</strain>
    </source>
</reference>
<keyword evidence="3 6" id="KW-0238">DNA-binding</keyword>